<evidence type="ECO:0000256" key="1">
    <source>
        <dbReference type="SAM" id="Phobius"/>
    </source>
</evidence>
<protein>
    <submittedName>
        <fullName evidence="2">Uncharacterized protein</fullName>
    </submittedName>
</protein>
<keyword evidence="1" id="KW-1133">Transmembrane helix</keyword>
<feature type="transmembrane region" description="Helical" evidence="1">
    <location>
        <begin position="379"/>
        <end position="402"/>
    </location>
</feature>
<comment type="caution">
    <text evidence="2">The sequence shown here is derived from an EMBL/GenBank/DDBJ whole genome shotgun (WGS) entry which is preliminary data.</text>
</comment>
<dbReference type="EMBL" id="MEXN01000003">
    <property type="protein sequence ID" value="OGD04078.1"/>
    <property type="molecule type" value="Genomic_DNA"/>
</dbReference>
<dbReference type="AlphaFoldDB" id="A0A1F4ZD21"/>
<keyword evidence="1" id="KW-0472">Membrane</keyword>
<evidence type="ECO:0000313" key="3">
    <source>
        <dbReference type="Proteomes" id="UP000177080"/>
    </source>
</evidence>
<sequence length="510" mass="57823">MHPAVDVLLKVLSQGGEGEPEAAEEQAGVVGGLARVYEQARSAMEYRAEHLVRRAAVERILKRQMLFNQNPDFLARQLLTELRWARYVTPSEIEHVEKGDVSLIIGKYLTALAEAGDRLPYDWVVGVLSAEIEERLNLNIDYGHFTHFAFQVIKQKLEVVENEKNWDLLVFIATDKAYGQSDDQQVGYHIVKLLDSDWGRLGRSETLLEARELYVYGINHPLTVKLAKYVRSQSAPLILLRDVYFAAPEKFRELMADREAFEKRAKSVLSTQLLHMSGRVNRATARSVIYVFLTKMLFGMLVEVPMDLLLVGEIATTPLLINLLFPPSLMWLVSMGSWLPGIVEQKALVHETWRVVGEFETLGEEKLWLGGQSRRAKGLLYGVFSAMYIVVFLAVFAAIFYLLQLLKFSLASQIVFVFFLSIVAFFAYRIRQTSLIYNWSPKEGGGQSLGDMIALPLLAVGSKLSLGISKLNFLVFIFDFILEAPFKTILRFLDSWVQFLSVKRDEVVGN</sequence>
<name>A0A1F4ZD21_9BACT</name>
<organism evidence="2 3">
    <name type="scientific">Candidatus Amesbacteria bacterium RIFCSPLOWO2_01_FULL_48_25</name>
    <dbReference type="NCBI Taxonomy" id="1797259"/>
    <lineage>
        <taxon>Bacteria</taxon>
        <taxon>Candidatus Amesiibacteriota</taxon>
    </lineage>
</organism>
<dbReference type="STRING" id="1797259.A2989_01620"/>
<proteinExistence type="predicted"/>
<reference evidence="2 3" key="1">
    <citation type="journal article" date="2016" name="Nat. Commun.">
        <title>Thousands of microbial genomes shed light on interconnected biogeochemical processes in an aquifer system.</title>
        <authorList>
            <person name="Anantharaman K."/>
            <person name="Brown C.T."/>
            <person name="Hug L.A."/>
            <person name="Sharon I."/>
            <person name="Castelle C.J."/>
            <person name="Probst A.J."/>
            <person name="Thomas B.C."/>
            <person name="Singh A."/>
            <person name="Wilkins M.J."/>
            <person name="Karaoz U."/>
            <person name="Brodie E.L."/>
            <person name="Williams K.H."/>
            <person name="Hubbard S.S."/>
            <person name="Banfield J.F."/>
        </authorList>
    </citation>
    <scope>NUCLEOTIDE SEQUENCE [LARGE SCALE GENOMIC DNA]</scope>
</reference>
<feature type="transmembrane region" description="Helical" evidence="1">
    <location>
        <begin position="283"/>
        <end position="302"/>
    </location>
</feature>
<keyword evidence="1" id="KW-0812">Transmembrane</keyword>
<gene>
    <name evidence="2" type="ORF">A2989_01620</name>
</gene>
<accession>A0A1F4ZD21</accession>
<evidence type="ECO:0000313" key="2">
    <source>
        <dbReference type="EMBL" id="OGD04078.1"/>
    </source>
</evidence>
<dbReference type="Proteomes" id="UP000177080">
    <property type="component" value="Unassembled WGS sequence"/>
</dbReference>
<feature type="transmembrane region" description="Helical" evidence="1">
    <location>
        <begin position="408"/>
        <end position="428"/>
    </location>
</feature>